<name>X1BJN1_9ZZZZ</name>
<dbReference type="AlphaFoldDB" id="X1BJN1"/>
<sequence length="43" mass="4686">SGESQEANLTFPTNLVLLSYDYLVAQLAHLGHCLGSLSKLLLR</sequence>
<feature type="non-terminal residue" evidence="1">
    <location>
        <position position="1"/>
    </location>
</feature>
<organism evidence="1">
    <name type="scientific">marine sediment metagenome</name>
    <dbReference type="NCBI Taxonomy" id="412755"/>
    <lineage>
        <taxon>unclassified sequences</taxon>
        <taxon>metagenomes</taxon>
        <taxon>ecological metagenomes</taxon>
    </lineage>
</organism>
<evidence type="ECO:0000313" key="1">
    <source>
        <dbReference type="EMBL" id="GAG95245.1"/>
    </source>
</evidence>
<protein>
    <submittedName>
        <fullName evidence="1">Uncharacterized protein</fullName>
    </submittedName>
</protein>
<comment type="caution">
    <text evidence="1">The sequence shown here is derived from an EMBL/GenBank/DDBJ whole genome shotgun (WGS) entry which is preliminary data.</text>
</comment>
<gene>
    <name evidence="1" type="ORF">S01H4_44945</name>
</gene>
<reference evidence="1" key="1">
    <citation type="journal article" date="2014" name="Front. Microbiol.">
        <title>High frequency of phylogenetically diverse reductive dehalogenase-homologous genes in deep subseafloor sedimentary metagenomes.</title>
        <authorList>
            <person name="Kawai M."/>
            <person name="Futagami T."/>
            <person name="Toyoda A."/>
            <person name="Takaki Y."/>
            <person name="Nishi S."/>
            <person name="Hori S."/>
            <person name="Arai W."/>
            <person name="Tsubouchi T."/>
            <person name="Morono Y."/>
            <person name="Uchiyama I."/>
            <person name="Ito T."/>
            <person name="Fujiyama A."/>
            <person name="Inagaki F."/>
            <person name="Takami H."/>
        </authorList>
    </citation>
    <scope>NUCLEOTIDE SEQUENCE</scope>
    <source>
        <strain evidence="1">Expedition CK06-06</strain>
    </source>
</reference>
<proteinExistence type="predicted"/>
<accession>X1BJN1</accession>
<dbReference type="EMBL" id="BART01024978">
    <property type="protein sequence ID" value="GAG95245.1"/>
    <property type="molecule type" value="Genomic_DNA"/>
</dbReference>